<sequence length="185" mass="20396">MQSKRTLCLARRQWFAVISLCFYSAGCTTGPDAPTVDQQRRFRGVGLVLVVDAVPGAEMEGVTFHDERGTLIFASAVVARRNRAIMATGATHVPETVHVVWRQNGQYDFSRATWYGGTVLGDHSVPVAARIPDAVLRDIRAKPGSLRLKFRLKPDGVLFGWDIERDGGGVSRFDSPGGDFLETRY</sequence>
<keyword evidence="2" id="KW-1185">Reference proteome</keyword>
<protein>
    <submittedName>
        <fullName evidence="1">Uncharacterized protein</fullName>
    </submittedName>
</protein>
<dbReference type="KEGG" id="hcz:G9Q37_02500"/>
<gene>
    <name evidence="1" type="ORF">G9Q37_02500</name>
</gene>
<evidence type="ECO:0000313" key="1">
    <source>
        <dbReference type="EMBL" id="QIM51083.1"/>
    </source>
</evidence>
<organism evidence="1 2">
    <name type="scientific">Hydrogenophaga crocea</name>
    <dbReference type="NCBI Taxonomy" id="2716225"/>
    <lineage>
        <taxon>Bacteria</taxon>
        <taxon>Pseudomonadati</taxon>
        <taxon>Pseudomonadota</taxon>
        <taxon>Betaproteobacteria</taxon>
        <taxon>Burkholderiales</taxon>
        <taxon>Comamonadaceae</taxon>
        <taxon>Hydrogenophaga</taxon>
    </lineage>
</organism>
<accession>A0A6G8ID72</accession>
<dbReference type="RefSeq" id="WP_166224105.1">
    <property type="nucleotide sequence ID" value="NZ_CP049989.1"/>
</dbReference>
<dbReference type="EMBL" id="CP049989">
    <property type="protein sequence ID" value="QIM51083.1"/>
    <property type="molecule type" value="Genomic_DNA"/>
</dbReference>
<dbReference type="AlphaFoldDB" id="A0A6G8ID72"/>
<name>A0A6G8ID72_9BURK</name>
<reference evidence="1 2" key="1">
    <citation type="submission" date="2020-03" db="EMBL/GenBank/DDBJ databases">
        <title>Hydrogenophaga sp. nov. isolated from cyanobacterial mat.</title>
        <authorList>
            <person name="Thorat V."/>
            <person name="Kirdat K."/>
            <person name="Tiwarekar B."/>
            <person name="Costa E.D."/>
            <person name="Yadav A."/>
        </authorList>
    </citation>
    <scope>NUCLEOTIDE SEQUENCE [LARGE SCALE GENOMIC DNA]</scope>
    <source>
        <strain evidence="1 2">BA0156</strain>
    </source>
</reference>
<dbReference type="Proteomes" id="UP000503162">
    <property type="component" value="Chromosome"/>
</dbReference>
<evidence type="ECO:0000313" key="2">
    <source>
        <dbReference type="Proteomes" id="UP000503162"/>
    </source>
</evidence>
<proteinExistence type="predicted"/>